<sequence>MLGLAGLLAAWLARRQAGTGALLWNGQCWVQLPAAWEAGDAGAAPGVPASGGEPVLRLELVLEGEDWQLLRWRCATFPWRRWGLVTRGDLPGRWHAWRLAMARERRSADAPRRLGEAS</sequence>
<dbReference type="RefSeq" id="WP_163457459.1">
    <property type="nucleotide sequence ID" value="NZ_JAAGOH010000010.1"/>
</dbReference>
<comment type="caution">
    <text evidence="1">The sequence shown here is derived from an EMBL/GenBank/DDBJ whole genome shotgun (WGS) entry which is preliminary data.</text>
</comment>
<dbReference type="Proteomes" id="UP000484255">
    <property type="component" value="Unassembled WGS sequence"/>
</dbReference>
<proteinExistence type="predicted"/>
<dbReference type="AlphaFoldDB" id="A0A7C9PHU8"/>
<dbReference type="EMBL" id="JAAGOH010000010">
    <property type="protein sequence ID" value="NDY91611.1"/>
    <property type="molecule type" value="Genomic_DNA"/>
</dbReference>
<name>A0A7C9PHU8_9BURK</name>
<keyword evidence="2" id="KW-1185">Reference proteome</keyword>
<reference evidence="1 2" key="1">
    <citation type="submission" date="2020-02" db="EMBL/GenBank/DDBJ databases">
        <title>Ideonella bacterium strain TBM-1.</title>
        <authorList>
            <person name="Chen W.-M."/>
        </authorList>
    </citation>
    <scope>NUCLEOTIDE SEQUENCE [LARGE SCALE GENOMIC DNA]</scope>
    <source>
        <strain evidence="1 2">TBM-1</strain>
    </source>
</reference>
<evidence type="ECO:0000313" key="2">
    <source>
        <dbReference type="Proteomes" id="UP000484255"/>
    </source>
</evidence>
<gene>
    <name evidence="1" type="ORF">G3A44_10480</name>
</gene>
<organism evidence="1 2">
    <name type="scientific">Ideonella livida</name>
    <dbReference type="NCBI Taxonomy" id="2707176"/>
    <lineage>
        <taxon>Bacteria</taxon>
        <taxon>Pseudomonadati</taxon>
        <taxon>Pseudomonadota</taxon>
        <taxon>Betaproteobacteria</taxon>
        <taxon>Burkholderiales</taxon>
        <taxon>Sphaerotilaceae</taxon>
        <taxon>Ideonella</taxon>
    </lineage>
</organism>
<accession>A0A7C9PHU8</accession>
<protein>
    <submittedName>
        <fullName evidence="1">Uncharacterized protein</fullName>
    </submittedName>
</protein>
<evidence type="ECO:0000313" key="1">
    <source>
        <dbReference type="EMBL" id="NDY91611.1"/>
    </source>
</evidence>